<dbReference type="Proteomes" id="UP000299102">
    <property type="component" value="Unassembled WGS sequence"/>
</dbReference>
<evidence type="ECO:0000313" key="3">
    <source>
        <dbReference type="Proteomes" id="UP000299102"/>
    </source>
</evidence>
<protein>
    <submittedName>
        <fullName evidence="2">Uncharacterized protein</fullName>
    </submittedName>
</protein>
<name>A0A4C2A3Q5_EUMVA</name>
<comment type="caution">
    <text evidence="2">The sequence shown here is derived from an EMBL/GenBank/DDBJ whole genome shotgun (WGS) entry which is preliminary data.</text>
</comment>
<keyword evidence="3" id="KW-1185">Reference proteome</keyword>
<dbReference type="EMBL" id="BGZK01002428">
    <property type="protein sequence ID" value="GBP93854.1"/>
    <property type="molecule type" value="Genomic_DNA"/>
</dbReference>
<organism evidence="2 3">
    <name type="scientific">Eumeta variegata</name>
    <name type="common">Bagworm moth</name>
    <name type="synonym">Eumeta japonica</name>
    <dbReference type="NCBI Taxonomy" id="151549"/>
    <lineage>
        <taxon>Eukaryota</taxon>
        <taxon>Metazoa</taxon>
        <taxon>Ecdysozoa</taxon>
        <taxon>Arthropoda</taxon>
        <taxon>Hexapoda</taxon>
        <taxon>Insecta</taxon>
        <taxon>Pterygota</taxon>
        <taxon>Neoptera</taxon>
        <taxon>Endopterygota</taxon>
        <taxon>Lepidoptera</taxon>
        <taxon>Glossata</taxon>
        <taxon>Ditrysia</taxon>
        <taxon>Tineoidea</taxon>
        <taxon>Psychidae</taxon>
        <taxon>Oiketicinae</taxon>
        <taxon>Eumeta</taxon>
    </lineage>
</organism>
<gene>
    <name evidence="2" type="ORF">EVAR_63257_1</name>
</gene>
<dbReference type="AlphaFoldDB" id="A0A4C2A3Q5"/>
<sequence>MDGRNRWVRRAHKDGMRNRRTPLFEGCAGTKYEYNSSITLTAGAVTGAVAHRRAATSRMAFFRLSFYVRMAPYKGNPVARAHGGARSAPLKNAPASAQTKRLQSTHADRQFSGWRGRVLSAYADFRT</sequence>
<feature type="region of interest" description="Disordered" evidence="1">
    <location>
        <begin position="81"/>
        <end position="107"/>
    </location>
</feature>
<proteinExistence type="predicted"/>
<evidence type="ECO:0000313" key="2">
    <source>
        <dbReference type="EMBL" id="GBP93854.1"/>
    </source>
</evidence>
<reference evidence="2 3" key="1">
    <citation type="journal article" date="2019" name="Commun. Biol.">
        <title>The bagworm genome reveals a unique fibroin gene that provides high tensile strength.</title>
        <authorList>
            <person name="Kono N."/>
            <person name="Nakamura H."/>
            <person name="Ohtoshi R."/>
            <person name="Tomita M."/>
            <person name="Numata K."/>
            <person name="Arakawa K."/>
        </authorList>
    </citation>
    <scope>NUCLEOTIDE SEQUENCE [LARGE SCALE GENOMIC DNA]</scope>
</reference>
<feature type="compositionally biased region" description="Polar residues" evidence="1">
    <location>
        <begin position="95"/>
        <end position="105"/>
    </location>
</feature>
<evidence type="ECO:0000256" key="1">
    <source>
        <dbReference type="SAM" id="MobiDB-lite"/>
    </source>
</evidence>
<accession>A0A4C2A3Q5</accession>